<feature type="transmembrane region" description="Helical" evidence="8">
    <location>
        <begin position="177"/>
        <end position="195"/>
    </location>
</feature>
<comment type="similarity">
    <text evidence="2 7">Belongs to the major facilitator superfamily. Sugar transporter (TC 2.A.1.1) family.</text>
</comment>
<evidence type="ECO:0000256" key="6">
    <source>
        <dbReference type="ARBA" id="ARBA00023136"/>
    </source>
</evidence>
<dbReference type="PRINTS" id="PR00171">
    <property type="entry name" value="SUGRTRNSPORT"/>
</dbReference>
<dbReference type="PROSITE" id="PS50850">
    <property type="entry name" value="MFS"/>
    <property type="match status" value="1"/>
</dbReference>
<evidence type="ECO:0000256" key="4">
    <source>
        <dbReference type="ARBA" id="ARBA00022692"/>
    </source>
</evidence>
<dbReference type="InterPro" id="IPR050360">
    <property type="entry name" value="MFS_Sugar_Transporters"/>
</dbReference>
<evidence type="ECO:0000256" key="7">
    <source>
        <dbReference type="RuleBase" id="RU003346"/>
    </source>
</evidence>
<feature type="transmembrane region" description="Helical" evidence="8">
    <location>
        <begin position="144"/>
        <end position="165"/>
    </location>
</feature>
<feature type="transmembrane region" description="Helical" evidence="8">
    <location>
        <begin position="88"/>
        <end position="111"/>
    </location>
</feature>
<feature type="transmembrane region" description="Helical" evidence="8">
    <location>
        <begin position="342"/>
        <end position="360"/>
    </location>
</feature>
<evidence type="ECO:0000313" key="10">
    <source>
        <dbReference type="EMBL" id="KAL1845063.1"/>
    </source>
</evidence>
<evidence type="ECO:0000259" key="9">
    <source>
        <dbReference type="PROSITE" id="PS50850"/>
    </source>
</evidence>
<keyword evidence="6 8" id="KW-0472">Membrane</keyword>
<evidence type="ECO:0000256" key="1">
    <source>
        <dbReference type="ARBA" id="ARBA00004141"/>
    </source>
</evidence>
<feature type="transmembrane region" description="Helical" evidence="8">
    <location>
        <begin position="369"/>
        <end position="387"/>
    </location>
</feature>
<evidence type="ECO:0000313" key="11">
    <source>
        <dbReference type="Proteomes" id="UP001586593"/>
    </source>
</evidence>
<accession>A0ABR3VTQ3</accession>
<keyword evidence="5 8" id="KW-1133">Transmembrane helix</keyword>
<feature type="transmembrane region" description="Helical" evidence="8">
    <location>
        <begin position="118"/>
        <end position="138"/>
    </location>
</feature>
<dbReference type="Gene3D" id="1.20.1250.20">
    <property type="entry name" value="MFS general substrate transporter like domains"/>
    <property type="match status" value="1"/>
</dbReference>
<name>A0ABR3VTQ3_9PEZI</name>
<evidence type="ECO:0000256" key="5">
    <source>
        <dbReference type="ARBA" id="ARBA00022989"/>
    </source>
</evidence>
<evidence type="ECO:0000256" key="2">
    <source>
        <dbReference type="ARBA" id="ARBA00010992"/>
    </source>
</evidence>
<dbReference type="PANTHER" id="PTHR48022">
    <property type="entry name" value="PLASTIDIC GLUCOSE TRANSPORTER 4"/>
    <property type="match status" value="1"/>
</dbReference>
<dbReference type="InterPro" id="IPR005828">
    <property type="entry name" value="MFS_sugar_transport-like"/>
</dbReference>
<feature type="transmembrane region" description="Helical" evidence="8">
    <location>
        <begin position="464"/>
        <end position="482"/>
    </location>
</feature>
<dbReference type="Proteomes" id="UP001586593">
    <property type="component" value="Unassembled WGS sequence"/>
</dbReference>
<dbReference type="SUPFAM" id="SSF103473">
    <property type="entry name" value="MFS general substrate transporter"/>
    <property type="match status" value="1"/>
</dbReference>
<dbReference type="PANTHER" id="PTHR48022:SF28">
    <property type="entry name" value="MAJOR FACILITATOR SUPERFAMILY (MFS) PROFILE DOMAIN-CONTAINING PROTEIN-RELATED"/>
    <property type="match status" value="1"/>
</dbReference>
<dbReference type="InterPro" id="IPR020846">
    <property type="entry name" value="MFS_dom"/>
</dbReference>
<feature type="transmembrane region" description="Helical" evidence="8">
    <location>
        <begin position="301"/>
        <end position="322"/>
    </location>
</feature>
<feature type="transmembrane region" description="Helical" evidence="8">
    <location>
        <begin position="45"/>
        <end position="63"/>
    </location>
</feature>
<dbReference type="InterPro" id="IPR003663">
    <property type="entry name" value="Sugar/inositol_transpt"/>
</dbReference>
<feature type="transmembrane region" description="Helical" evidence="8">
    <location>
        <begin position="399"/>
        <end position="420"/>
    </location>
</feature>
<feature type="domain" description="Major facilitator superfamily (MFS) profile" evidence="9">
    <location>
        <begin position="50"/>
        <end position="486"/>
    </location>
</feature>
<keyword evidence="4 8" id="KW-0812">Transmembrane</keyword>
<comment type="caution">
    <text evidence="10">The sequence shown here is derived from an EMBL/GenBank/DDBJ whole genome shotgun (WGS) entry which is preliminary data.</text>
</comment>
<feature type="transmembrane region" description="Helical" evidence="8">
    <location>
        <begin position="207"/>
        <end position="229"/>
    </location>
</feature>
<organism evidence="10 11">
    <name type="scientific">Phialemonium thermophilum</name>
    <dbReference type="NCBI Taxonomy" id="223376"/>
    <lineage>
        <taxon>Eukaryota</taxon>
        <taxon>Fungi</taxon>
        <taxon>Dikarya</taxon>
        <taxon>Ascomycota</taxon>
        <taxon>Pezizomycotina</taxon>
        <taxon>Sordariomycetes</taxon>
        <taxon>Sordariomycetidae</taxon>
        <taxon>Cephalothecales</taxon>
        <taxon>Cephalothecaceae</taxon>
        <taxon>Phialemonium</taxon>
    </lineage>
</organism>
<comment type="subcellular location">
    <subcellularLocation>
        <location evidence="1">Membrane</location>
        <topology evidence="1">Multi-pass membrane protein</topology>
    </subcellularLocation>
</comment>
<evidence type="ECO:0000256" key="8">
    <source>
        <dbReference type="SAM" id="Phobius"/>
    </source>
</evidence>
<proteinExistence type="inferred from homology"/>
<gene>
    <name evidence="10" type="ORF">VTK73DRAFT_1207</name>
</gene>
<reference evidence="10 11" key="1">
    <citation type="journal article" date="2024" name="Commun. Biol.">
        <title>Comparative genomic analysis of thermophilic fungi reveals convergent evolutionary adaptations and gene losses.</title>
        <authorList>
            <person name="Steindorff A.S."/>
            <person name="Aguilar-Pontes M.V."/>
            <person name="Robinson A.J."/>
            <person name="Andreopoulos B."/>
            <person name="LaButti K."/>
            <person name="Kuo A."/>
            <person name="Mondo S."/>
            <person name="Riley R."/>
            <person name="Otillar R."/>
            <person name="Haridas S."/>
            <person name="Lipzen A."/>
            <person name="Grimwood J."/>
            <person name="Schmutz J."/>
            <person name="Clum A."/>
            <person name="Reid I.D."/>
            <person name="Moisan M.C."/>
            <person name="Butler G."/>
            <person name="Nguyen T.T.M."/>
            <person name="Dewar K."/>
            <person name="Conant G."/>
            <person name="Drula E."/>
            <person name="Henrissat B."/>
            <person name="Hansel C."/>
            <person name="Singer S."/>
            <person name="Hutchinson M.I."/>
            <person name="de Vries R.P."/>
            <person name="Natvig D.O."/>
            <person name="Powell A.J."/>
            <person name="Tsang A."/>
            <person name="Grigoriev I.V."/>
        </authorList>
    </citation>
    <scope>NUCLEOTIDE SEQUENCE [LARGE SCALE GENOMIC DNA]</scope>
    <source>
        <strain evidence="10 11">ATCC 24622</strain>
    </source>
</reference>
<dbReference type="EMBL" id="JAZHXJ010001292">
    <property type="protein sequence ID" value="KAL1845063.1"/>
    <property type="molecule type" value="Genomic_DNA"/>
</dbReference>
<dbReference type="InterPro" id="IPR036259">
    <property type="entry name" value="MFS_trans_sf"/>
</dbReference>
<protein>
    <recommendedName>
        <fullName evidence="9">Major facilitator superfamily (MFS) profile domain-containing protein</fullName>
    </recommendedName>
</protein>
<dbReference type="Pfam" id="PF00083">
    <property type="entry name" value="Sugar_tr"/>
    <property type="match status" value="1"/>
</dbReference>
<sequence length="540" mass="59018">MSEKATSESVELAPTPTNPAAGATLAGIDLSAPRKKYLFGTRGPALVRVISLAGAVGFLLFGYDQGVLGGINTSDDFLTQFNNPSNSLLGTINAIYEIGCFAGAVNVFLIGEKLGRRMCLYVGALLMTIGAILQASSFGVPQMIVGRIVCGWGNGFNTATTPLWVSELSPASKRGRLVAVGGSLIALGIVIASYYNIGMYFTSGPVVWRAPIASQIIFIIVQVALVAILPESPRWLTQHGRHFEALDVLAQLHGKDTPLDHPDVVRIKEDIDRVLALEHADGPWSIKECFVGGPLKIRRRYLLAIGVQAMQQLSGINVLVYYFPHILTADLGFSREFSLQLAAGLSVTYFVFSLTPVFFLDRMSRRKPLIIGAFGCAICFLVAGLLQRDQVEAKTKASLAFFFLYEAIFAIGWIPVPWLYPSEIMPLRHRTHSAAISAAGDWIFNYMIVQITPIMVGNIGWKSYMVFFVLNLVFSATVWLFFPETSGKTLEELDSLWFPPNDRVILVDGKGRLLPAFRGRFGKEAAEYHERLAASGVLGV</sequence>
<keyword evidence="11" id="KW-1185">Reference proteome</keyword>
<evidence type="ECO:0000256" key="3">
    <source>
        <dbReference type="ARBA" id="ARBA00022448"/>
    </source>
</evidence>
<dbReference type="NCBIfam" id="TIGR00879">
    <property type="entry name" value="SP"/>
    <property type="match status" value="1"/>
</dbReference>
<keyword evidence="3 7" id="KW-0813">Transport</keyword>